<dbReference type="EMBL" id="JAEAOA010002336">
    <property type="protein sequence ID" value="KAK3601275.1"/>
    <property type="molecule type" value="Genomic_DNA"/>
</dbReference>
<organism evidence="2 3">
    <name type="scientific">Potamilus streckersoni</name>
    <dbReference type="NCBI Taxonomy" id="2493646"/>
    <lineage>
        <taxon>Eukaryota</taxon>
        <taxon>Metazoa</taxon>
        <taxon>Spiralia</taxon>
        <taxon>Lophotrochozoa</taxon>
        <taxon>Mollusca</taxon>
        <taxon>Bivalvia</taxon>
        <taxon>Autobranchia</taxon>
        <taxon>Heteroconchia</taxon>
        <taxon>Palaeoheterodonta</taxon>
        <taxon>Unionida</taxon>
        <taxon>Unionoidea</taxon>
        <taxon>Unionidae</taxon>
        <taxon>Ambleminae</taxon>
        <taxon>Lampsilini</taxon>
        <taxon>Potamilus</taxon>
    </lineage>
</organism>
<keyword evidence="3" id="KW-1185">Reference proteome</keyword>
<evidence type="ECO:0000313" key="3">
    <source>
        <dbReference type="Proteomes" id="UP001195483"/>
    </source>
</evidence>
<reference evidence="2" key="2">
    <citation type="journal article" date="2021" name="Genome Biol. Evol.">
        <title>Developing a high-quality reference genome for a parasitic bivalve with doubly uniparental inheritance (Bivalvia: Unionida).</title>
        <authorList>
            <person name="Smith C.H."/>
        </authorList>
    </citation>
    <scope>NUCLEOTIDE SEQUENCE</scope>
    <source>
        <strain evidence="2">CHS0354</strain>
        <tissue evidence="2">Mantle</tissue>
    </source>
</reference>
<proteinExistence type="predicted"/>
<evidence type="ECO:0000256" key="1">
    <source>
        <dbReference type="SAM" id="MobiDB-lite"/>
    </source>
</evidence>
<feature type="compositionally biased region" description="Basic residues" evidence="1">
    <location>
        <begin position="57"/>
        <end position="67"/>
    </location>
</feature>
<evidence type="ECO:0000313" key="2">
    <source>
        <dbReference type="EMBL" id="KAK3601275.1"/>
    </source>
</evidence>
<accession>A0AAE0W5S1</accession>
<reference evidence="2" key="3">
    <citation type="submission" date="2023-05" db="EMBL/GenBank/DDBJ databases">
        <authorList>
            <person name="Smith C.H."/>
        </authorList>
    </citation>
    <scope>NUCLEOTIDE SEQUENCE</scope>
    <source>
        <strain evidence="2">CHS0354</strain>
        <tissue evidence="2">Mantle</tissue>
    </source>
</reference>
<name>A0AAE0W5S1_9BIVA</name>
<dbReference type="AlphaFoldDB" id="A0AAE0W5S1"/>
<comment type="caution">
    <text evidence="2">The sequence shown here is derived from an EMBL/GenBank/DDBJ whole genome shotgun (WGS) entry which is preliminary data.</text>
</comment>
<dbReference type="Proteomes" id="UP001195483">
    <property type="component" value="Unassembled WGS sequence"/>
</dbReference>
<feature type="region of interest" description="Disordered" evidence="1">
    <location>
        <begin position="45"/>
        <end position="82"/>
    </location>
</feature>
<reference evidence="2" key="1">
    <citation type="journal article" date="2021" name="Genome Biol. Evol.">
        <title>A High-Quality Reference Genome for a Parasitic Bivalve with Doubly Uniparental Inheritance (Bivalvia: Unionida).</title>
        <authorList>
            <person name="Smith C.H."/>
        </authorList>
    </citation>
    <scope>NUCLEOTIDE SEQUENCE</scope>
    <source>
        <strain evidence="2">CHS0354</strain>
    </source>
</reference>
<gene>
    <name evidence="2" type="ORF">CHS0354_040455</name>
</gene>
<protein>
    <submittedName>
        <fullName evidence="2">Uncharacterized protein</fullName>
    </submittedName>
</protein>
<sequence>MMWPDAPNDIQLQSTVSSRMDMSTMHQRVGTPGIPFSRLIGPFIAGQGYAEQDPSHGHPHGHSHGHSHGQQTGGQMTIPNYQ</sequence>